<comment type="catalytic activity">
    <reaction evidence="1 3">
        <text>a uridine in RNA = a pseudouridine in RNA</text>
        <dbReference type="Rhea" id="RHEA:48348"/>
        <dbReference type="Rhea" id="RHEA-COMP:12068"/>
        <dbReference type="Rhea" id="RHEA-COMP:12069"/>
        <dbReference type="ChEBI" id="CHEBI:65314"/>
        <dbReference type="ChEBI" id="CHEBI:65315"/>
    </reaction>
</comment>
<dbReference type="InterPro" id="IPR006225">
    <property type="entry name" value="PsdUridine_synth_RluC/D"/>
</dbReference>
<gene>
    <name evidence="5" type="ORF">GCM10007362_30440</name>
</gene>
<dbReference type="EMBL" id="BMDD01000003">
    <property type="protein sequence ID" value="GGH81106.1"/>
    <property type="molecule type" value="Genomic_DNA"/>
</dbReference>
<sequence length="353" mass="38297">MARSWTRRGEWIETALPAAKIEKETASNPSTVEPAEAQAHEYAVRGEAANPELASAREASIASAKPLPTPQAPAVSAKAAPTPEALAAAALGVPDKLARRLLHAGEVQVRGGRARLRLRPDEALGFEPVWTEDGLEALYEDDFCLVVHKPAGMPVHPDGGAKRLTLANVVAAHYTLNGEACAVHHVHRLDEYTSGPVLYAKGEFARLALDAQMRDKAIGRVYLALAEGKVPRDLRVVDAPIGRDRHHNSRRRVSPGGQEALTRVELVQKLRSGQASLVRLTLETGRTHQIRVHMAHAGYPLIGDTLYGGSDSLLQRQALHGESLRFEHPFTGEKIEVADPLPTDLQSLLDRLT</sequence>
<dbReference type="CDD" id="cd02869">
    <property type="entry name" value="PseudoU_synth_RluA_like"/>
    <property type="match status" value="1"/>
</dbReference>
<name>A0ABQ1ZZG1_9BACL</name>
<feature type="domain" description="Pseudouridine synthase RsuA/RluA-like" evidence="4">
    <location>
        <begin position="145"/>
        <end position="296"/>
    </location>
</feature>
<keyword evidence="6" id="KW-1185">Reference proteome</keyword>
<evidence type="ECO:0000259" key="4">
    <source>
        <dbReference type="Pfam" id="PF00849"/>
    </source>
</evidence>
<evidence type="ECO:0000256" key="2">
    <source>
        <dbReference type="ARBA" id="ARBA00010876"/>
    </source>
</evidence>
<evidence type="ECO:0000313" key="6">
    <source>
        <dbReference type="Proteomes" id="UP000605427"/>
    </source>
</evidence>
<dbReference type="NCBIfam" id="TIGR00005">
    <property type="entry name" value="rluA_subfam"/>
    <property type="match status" value="1"/>
</dbReference>
<dbReference type="InterPro" id="IPR020103">
    <property type="entry name" value="PsdUridine_synth_cat_dom_sf"/>
</dbReference>
<proteinExistence type="inferred from homology"/>
<dbReference type="SUPFAM" id="SSF55120">
    <property type="entry name" value="Pseudouridine synthase"/>
    <property type="match status" value="1"/>
</dbReference>
<evidence type="ECO:0000256" key="1">
    <source>
        <dbReference type="ARBA" id="ARBA00000073"/>
    </source>
</evidence>
<organism evidence="5 6">
    <name type="scientific">Saccharibacillus endophyticus</name>
    <dbReference type="NCBI Taxonomy" id="2060666"/>
    <lineage>
        <taxon>Bacteria</taxon>
        <taxon>Bacillati</taxon>
        <taxon>Bacillota</taxon>
        <taxon>Bacilli</taxon>
        <taxon>Bacillales</taxon>
        <taxon>Paenibacillaceae</taxon>
        <taxon>Saccharibacillus</taxon>
    </lineage>
</organism>
<dbReference type="RefSeq" id="WP_172244962.1">
    <property type="nucleotide sequence ID" value="NZ_BMDD01000003.1"/>
</dbReference>
<comment type="function">
    <text evidence="3">Responsible for synthesis of pseudouridine from uracil.</text>
</comment>
<dbReference type="InterPro" id="IPR050188">
    <property type="entry name" value="RluA_PseudoU_synthase"/>
</dbReference>
<reference evidence="6" key="1">
    <citation type="journal article" date="2019" name="Int. J. Syst. Evol. Microbiol.">
        <title>The Global Catalogue of Microorganisms (GCM) 10K type strain sequencing project: providing services to taxonomists for standard genome sequencing and annotation.</title>
        <authorList>
            <consortium name="The Broad Institute Genomics Platform"/>
            <consortium name="The Broad Institute Genome Sequencing Center for Infectious Disease"/>
            <person name="Wu L."/>
            <person name="Ma J."/>
        </authorList>
    </citation>
    <scope>NUCLEOTIDE SEQUENCE [LARGE SCALE GENOMIC DNA]</scope>
    <source>
        <strain evidence="6">CCM 8702</strain>
    </source>
</reference>
<keyword evidence="3" id="KW-0413">Isomerase</keyword>
<comment type="caution">
    <text evidence="5">The sequence shown here is derived from an EMBL/GenBank/DDBJ whole genome shotgun (WGS) entry which is preliminary data.</text>
</comment>
<protein>
    <recommendedName>
        <fullName evidence="3">Pseudouridine synthase</fullName>
        <ecNumber evidence="3">5.4.99.-</ecNumber>
    </recommendedName>
</protein>
<dbReference type="Pfam" id="PF00849">
    <property type="entry name" value="PseudoU_synth_2"/>
    <property type="match status" value="1"/>
</dbReference>
<dbReference type="Gene3D" id="3.30.2350.10">
    <property type="entry name" value="Pseudouridine synthase"/>
    <property type="match status" value="1"/>
</dbReference>
<dbReference type="PANTHER" id="PTHR21600">
    <property type="entry name" value="MITOCHONDRIAL RNA PSEUDOURIDINE SYNTHASE"/>
    <property type="match status" value="1"/>
</dbReference>
<comment type="similarity">
    <text evidence="2 3">Belongs to the pseudouridine synthase RluA family.</text>
</comment>
<dbReference type="Proteomes" id="UP000605427">
    <property type="component" value="Unassembled WGS sequence"/>
</dbReference>
<evidence type="ECO:0000313" key="5">
    <source>
        <dbReference type="EMBL" id="GGH81106.1"/>
    </source>
</evidence>
<evidence type="ECO:0000256" key="3">
    <source>
        <dbReference type="RuleBase" id="RU362028"/>
    </source>
</evidence>
<dbReference type="EC" id="5.4.99.-" evidence="3"/>
<accession>A0ABQ1ZZG1</accession>
<dbReference type="InterPro" id="IPR006145">
    <property type="entry name" value="PsdUridine_synth_RsuA/RluA"/>
</dbReference>
<dbReference type="PANTHER" id="PTHR21600:SF71">
    <property type="entry name" value="PSEUDOURIDINE SYNTHASE"/>
    <property type="match status" value="1"/>
</dbReference>